<dbReference type="AlphaFoldDB" id="A0A1Y2A9S7"/>
<evidence type="ECO:0000313" key="3">
    <source>
        <dbReference type="EMBL" id="ORY19204.1"/>
    </source>
</evidence>
<feature type="signal peptide" evidence="2">
    <location>
        <begin position="1"/>
        <end position="19"/>
    </location>
</feature>
<gene>
    <name evidence="3" type="ORF">BCR34DRAFT_595640</name>
</gene>
<name>A0A1Y2A9S7_9PLEO</name>
<keyword evidence="4" id="KW-1185">Reference proteome</keyword>
<evidence type="ECO:0000313" key="4">
    <source>
        <dbReference type="Proteomes" id="UP000193144"/>
    </source>
</evidence>
<feature type="region of interest" description="Disordered" evidence="1">
    <location>
        <begin position="215"/>
        <end position="263"/>
    </location>
</feature>
<dbReference type="EMBL" id="MCFA01000003">
    <property type="protein sequence ID" value="ORY19204.1"/>
    <property type="molecule type" value="Genomic_DNA"/>
</dbReference>
<sequence length="263" mass="29604">MKLFLALPALLTFLSTVQAEDGWRCLESSGSIAYDPTNPDNNITELDVMAQLMNFNGHSDLTSDAYILCDSRWGYAKQAGHGKAPDLWLIPCLGGYWNWAIDRTGETSWFVDEWGTEYQWNHEQLRTTKCHANCWGPGCIDGGVGKCRWHHWRDNSCRQEDKYNGGKYVEGTFMRGFKGWVWKEKSYERPLPLPVQSQTPVHPNNKPVVLTWYKKGGNPPPESVNGWGGRIDKRSSQDTGASDGEAYGDELVNERGNPTPVSG</sequence>
<proteinExistence type="predicted"/>
<evidence type="ECO:0000256" key="1">
    <source>
        <dbReference type="SAM" id="MobiDB-lite"/>
    </source>
</evidence>
<comment type="caution">
    <text evidence="3">The sequence shown here is derived from an EMBL/GenBank/DDBJ whole genome shotgun (WGS) entry which is preliminary data.</text>
</comment>
<protein>
    <submittedName>
        <fullName evidence="3">Uncharacterized protein</fullName>
    </submittedName>
</protein>
<organism evidence="3 4">
    <name type="scientific">Clohesyomyces aquaticus</name>
    <dbReference type="NCBI Taxonomy" id="1231657"/>
    <lineage>
        <taxon>Eukaryota</taxon>
        <taxon>Fungi</taxon>
        <taxon>Dikarya</taxon>
        <taxon>Ascomycota</taxon>
        <taxon>Pezizomycotina</taxon>
        <taxon>Dothideomycetes</taxon>
        <taxon>Pleosporomycetidae</taxon>
        <taxon>Pleosporales</taxon>
        <taxon>Lindgomycetaceae</taxon>
        <taxon>Clohesyomyces</taxon>
    </lineage>
</organism>
<accession>A0A1Y2A9S7</accession>
<dbReference type="Proteomes" id="UP000193144">
    <property type="component" value="Unassembled WGS sequence"/>
</dbReference>
<feature type="chain" id="PRO_5013028162" evidence="2">
    <location>
        <begin position="20"/>
        <end position="263"/>
    </location>
</feature>
<reference evidence="3 4" key="1">
    <citation type="submission" date="2016-07" db="EMBL/GenBank/DDBJ databases">
        <title>Pervasive Adenine N6-methylation of Active Genes in Fungi.</title>
        <authorList>
            <consortium name="DOE Joint Genome Institute"/>
            <person name="Mondo S.J."/>
            <person name="Dannebaum R.O."/>
            <person name="Kuo R.C."/>
            <person name="Labutti K."/>
            <person name="Haridas S."/>
            <person name="Kuo A."/>
            <person name="Salamov A."/>
            <person name="Ahrendt S.R."/>
            <person name="Lipzen A."/>
            <person name="Sullivan W."/>
            <person name="Andreopoulos W.B."/>
            <person name="Clum A."/>
            <person name="Lindquist E."/>
            <person name="Daum C."/>
            <person name="Ramamoorthy G.K."/>
            <person name="Gryganskyi A."/>
            <person name="Culley D."/>
            <person name="Magnuson J.K."/>
            <person name="James T.Y."/>
            <person name="O'Malley M.A."/>
            <person name="Stajich J.E."/>
            <person name="Spatafora J.W."/>
            <person name="Visel A."/>
            <person name="Grigoriev I.V."/>
        </authorList>
    </citation>
    <scope>NUCLEOTIDE SEQUENCE [LARGE SCALE GENOMIC DNA]</scope>
    <source>
        <strain evidence="3 4">CBS 115471</strain>
    </source>
</reference>
<keyword evidence="2" id="KW-0732">Signal</keyword>
<evidence type="ECO:0000256" key="2">
    <source>
        <dbReference type="SAM" id="SignalP"/>
    </source>
</evidence>